<reference evidence="1 2" key="1">
    <citation type="journal article" date="2013" name="Nat. Commun.">
        <title>The evolution and pathogenic mechanisms of the rice sheath blight pathogen.</title>
        <authorList>
            <person name="Zheng A."/>
            <person name="Lin R."/>
            <person name="Xu L."/>
            <person name="Qin P."/>
            <person name="Tang C."/>
            <person name="Ai P."/>
            <person name="Zhang D."/>
            <person name="Liu Y."/>
            <person name="Sun Z."/>
            <person name="Feng H."/>
            <person name="Wang Y."/>
            <person name="Chen Y."/>
            <person name="Liang X."/>
            <person name="Fu R."/>
            <person name="Li Q."/>
            <person name="Zhang J."/>
            <person name="Yu X."/>
            <person name="Xie Z."/>
            <person name="Ding L."/>
            <person name="Guan P."/>
            <person name="Tang J."/>
            <person name="Liang Y."/>
            <person name="Wang S."/>
            <person name="Deng Q."/>
            <person name="Li S."/>
            <person name="Zhu J."/>
            <person name="Wang L."/>
            <person name="Liu H."/>
            <person name="Li P."/>
        </authorList>
    </citation>
    <scope>NUCLEOTIDE SEQUENCE [LARGE SCALE GENOMIC DNA]</scope>
    <source>
        <strain evidence="2">AG-1 IA</strain>
    </source>
</reference>
<dbReference type="HOGENOM" id="CLU_220659_0_0_1"/>
<sequence length="35" mass="4036">MVRVDVAVGFTLWCDKILKIICLPQHESDYGRIDT</sequence>
<dbReference type="Proteomes" id="UP000011668">
    <property type="component" value="Unassembled WGS sequence"/>
</dbReference>
<dbReference type="EMBL" id="AFRT01001670">
    <property type="protein sequence ID" value="ELU39654.1"/>
    <property type="molecule type" value="Genomic_DNA"/>
</dbReference>
<dbReference type="AlphaFoldDB" id="L8WTG0"/>
<name>L8WTG0_THACA</name>
<protein>
    <submittedName>
        <fullName evidence="1">Uncharacterized protein</fullName>
    </submittedName>
</protein>
<gene>
    <name evidence="1" type="ORF">AG1IA_06316</name>
</gene>
<keyword evidence="2" id="KW-1185">Reference proteome</keyword>
<evidence type="ECO:0000313" key="2">
    <source>
        <dbReference type="Proteomes" id="UP000011668"/>
    </source>
</evidence>
<organism evidence="1 2">
    <name type="scientific">Thanatephorus cucumeris (strain AG1-IA)</name>
    <name type="common">Rice sheath blight fungus</name>
    <name type="synonym">Rhizoctonia solani</name>
    <dbReference type="NCBI Taxonomy" id="983506"/>
    <lineage>
        <taxon>Eukaryota</taxon>
        <taxon>Fungi</taxon>
        <taxon>Dikarya</taxon>
        <taxon>Basidiomycota</taxon>
        <taxon>Agaricomycotina</taxon>
        <taxon>Agaricomycetes</taxon>
        <taxon>Cantharellales</taxon>
        <taxon>Ceratobasidiaceae</taxon>
        <taxon>Rhizoctonia</taxon>
        <taxon>Rhizoctonia solani AG-1</taxon>
    </lineage>
</organism>
<comment type="caution">
    <text evidence="1">The sequence shown here is derived from an EMBL/GenBank/DDBJ whole genome shotgun (WGS) entry which is preliminary data.</text>
</comment>
<evidence type="ECO:0000313" key="1">
    <source>
        <dbReference type="EMBL" id="ELU39654.1"/>
    </source>
</evidence>
<accession>L8WTG0</accession>
<proteinExistence type="predicted"/>